<dbReference type="EMBL" id="ADMG01000035">
    <property type="protein sequence ID" value="EKB30888.1"/>
    <property type="molecule type" value="Genomic_DNA"/>
</dbReference>
<dbReference type="STRING" id="742823.HMPREF9465_00148"/>
<evidence type="ECO:0000313" key="10">
    <source>
        <dbReference type="EMBL" id="EKB30986.1"/>
    </source>
</evidence>
<dbReference type="EMBL" id="ADMG01000049">
    <property type="protein sequence ID" value="EKB30222.1"/>
    <property type="molecule type" value="Genomic_DNA"/>
</dbReference>
<dbReference type="Pfam" id="PF00872">
    <property type="entry name" value="Transposase_mut"/>
    <property type="match status" value="1"/>
</dbReference>
<evidence type="ECO:0000313" key="15">
    <source>
        <dbReference type="EMBL" id="EKB32133.1"/>
    </source>
</evidence>
<name>K1JWY3_9BURK</name>
<dbReference type="eggNOG" id="COG3328">
    <property type="taxonomic scope" value="Bacteria"/>
</dbReference>
<dbReference type="EMBL" id="ADMG01000020">
    <property type="protein sequence ID" value="EKB31571.1"/>
    <property type="molecule type" value="Genomic_DNA"/>
</dbReference>
<dbReference type="PANTHER" id="PTHR33217:SF8">
    <property type="entry name" value="MUTATOR FAMILY TRANSPOSASE"/>
    <property type="match status" value="1"/>
</dbReference>
<dbReference type="EMBL" id="ADMG01000044">
    <property type="protein sequence ID" value="EKB30389.1"/>
    <property type="molecule type" value="Genomic_DNA"/>
</dbReference>
<dbReference type="PROSITE" id="PS01007">
    <property type="entry name" value="TRANSPOSASE_MUTATOR"/>
    <property type="match status" value="1"/>
</dbReference>
<evidence type="ECO:0000313" key="7">
    <source>
        <dbReference type="EMBL" id="EKB30222.1"/>
    </source>
</evidence>
<comment type="similarity">
    <text evidence="2 6">Belongs to the transposase mutator family.</text>
</comment>
<evidence type="ECO:0000313" key="8">
    <source>
        <dbReference type="EMBL" id="EKB30389.1"/>
    </source>
</evidence>
<gene>
    <name evidence="15" type="ORF">HMPREF9465_00148</name>
    <name evidence="14" type="ORF">HMPREF9465_00839</name>
    <name evidence="12" type="ORF">HMPREF9465_01253</name>
    <name evidence="13" type="ORF">HMPREF9465_01277</name>
    <name evidence="10" type="ORF">HMPREF9465_01369</name>
    <name evidence="11" type="ORF">HMPREF9465_01399</name>
    <name evidence="9" type="ORF">HMPREF9465_01578</name>
    <name evidence="8" type="ORF">HMPREF9465_02001</name>
    <name evidence="7" type="ORF">HMPREF9465_02157</name>
</gene>
<organism evidence="12 16">
    <name type="scientific">Sutterella wadsworthensis 2_1_59BFAA</name>
    <dbReference type="NCBI Taxonomy" id="742823"/>
    <lineage>
        <taxon>Bacteria</taxon>
        <taxon>Pseudomonadati</taxon>
        <taxon>Pseudomonadota</taxon>
        <taxon>Betaproteobacteria</taxon>
        <taxon>Burkholderiales</taxon>
        <taxon>Sutterellaceae</taxon>
        <taxon>Sutterella</taxon>
    </lineage>
</organism>
<sequence>MNTNTKRNSRKKSTNPLDNHIDQYVSELRASGRPLGPEAFSEAVRTFSQRFVEAMLQGEMDAHLTGCQPTETPPEEVAADELPQLSNKRNGFSHKTLKTEFGPLPLSVPRDRQNTFDPIIVPKHSRSFGKMDEQIIAMYARGMSTRDIQAFIDNLYGVDISPDYVSKVTDRVLEDVREWQNRPLASVYPVAFFDALRVKIRSGAAVKNMAVHLGIGVRTDGTREVLGMWIAENEGASFWASVFNGLKARGVEDILIAVTDGLKGMTEALETVYPQTLHQTCIVHLIRASTSFVSQKDRAAVCKELKPIYQAVDADAAERALERFGSTDMGKKYPAIIQIWERAWAQVIPFFQFPPEIRTLIYTTNAIEGLNRAVRKVIKTRTLFPSEDAARKLIYLAIMNFTTSWKRATARWSAAMPQFALLFGERFTGAME</sequence>
<dbReference type="RefSeq" id="WP_005433166.1">
    <property type="nucleotide sequence ID" value="NZ_JH815513.1"/>
</dbReference>
<evidence type="ECO:0000256" key="1">
    <source>
        <dbReference type="ARBA" id="ARBA00002190"/>
    </source>
</evidence>
<keyword evidence="6" id="KW-0814">Transposable element</keyword>
<comment type="caution">
    <text evidence="12">The sequence shown here is derived from an EMBL/GenBank/DDBJ whole genome shotgun (WGS) entry which is preliminary data.</text>
</comment>
<dbReference type="InterPro" id="IPR001207">
    <property type="entry name" value="Transposase_mutator"/>
</dbReference>
<keyword evidence="5 6" id="KW-0233">DNA recombination</keyword>
<keyword evidence="4 6" id="KW-0238">DNA-binding</keyword>
<accession>K1JWY3</accession>
<dbReference type="EMBL" id="ADMG01000031">
    <property type="protein sequence ID" value="EKB31172.1"/>
    <property type="molecule type" value="Genomic_DNA"/>
</dbReference>
<dbReference type="GO" id="GO:0003677">
    <property type="term" value="F:DNA binding"/>
    <property type="evidence" value="ECO:0007669"/>
    <property type="project" value="UniProtKB-UniRule"/>
</dbReference>
<reference evidence="12 16" key="1">
    <citation type="submission" date="2012-05" db="EMBL/GenBank/DDBJ databases">
        <title>The Genome Sequence of Sutterella wadsworthensis 2_1_59BFAA.</title>
        <authorList>
            <consortium name="The Broad Institute Genome Sequencing Platform"/>
            <person name="Earl A."/>
            <person name="Ward D."/>
            <person name="Feldgarden M."/>
            <person name="Gevers D."/>
            <person name="Daigneault M."/>
            <person name="Strauss J."/>
            <person name="Allen-Vercoe E."/>
            <person name="Walker B."/>
            <person name="Young S.K."/>
            <person name="Zeng Q."/>
            <person name="Gargeya S."/>
            <person name="Fitzgerald M."/>
            <person name="Haas B."/>
            <person name="Abouelleil A."/>
            <person name="Alvarado L."/>
            <person name="Arachchi H.M."/>
            <person name="Berlin A.M."/>
            <person name="Chapman S.B."/>
            <person name="Goldberg J."/>
            <person name="Griggs A."/>
            <person name="Gujja S."/>
            <person name="Hansen M."/>
            <person name="Howarth C."/>
            <person name="Imamovic A."/>
            <person name="Larimer J."/>
            <person name="McCowen C."/>
            <person name="Montmayeur A."/>
            <person name="Murphy C."/>
            <person name="Neiman D."/>
            <person name="Pearson M."/>
            <person name="Priest M."/>
            <person name="Roberts A."/>
            <person name="Saif S."/>
            <person name="Shea T."/>
            <person name="Sisk P."/>
            <person name="Sykes S."/>
            <person name="Wortman J."/>
            <person name="Nusbaum C."/>
            <person name="Birren B."/>
        </authorList>
    </citation>
    <scope>NUCLEOTIDE SEQUENCE [LARGE SCALE GENOMIC DNA]</scope>
    <source>
        <strain evidence="12 16">2_1_59BFAA</strain>
    </source>
</reference>
<protein>
    <recommendedName>
        <fullName evidence="6">Mutator family transposase</fullName>
    </recommendedName>
</protein>
<comment type="function">
    <text evidence="1 6">Required for the transposition of the insertion element.</text>
</comment>
<dbReference type="EMBL" id="ADMG01000007">
    <property type="protein sequence ID" value="EKB32133.1"/>
    <property type="molecule type" value="Genomic_DNA"/>
</dbReference>
<dbReference type="EMBL" id="ADMG01000032">
    <property type="protein sequence ID" value="EKB30986.1"/>
    <property type="molecule type" value="Genomic_DNA"/>
</dbReference>
<dbReference type="EMBL" id="ADMG01000032">
    <property type="protein sequence ID" value="EKB31016.1"/>
    <property type="molecule type" value="Genomic_DNA"/>
</dbReference>
<evidence type="ECO:0000313" key="14">
    <source>
        <dbReference type="EMBL" id="EKB31571.1"/>
    </source>
</evidence>
<dbReference type="NCBIfam" id="NF033543">
    <property type="entry name" value="transpos_IS256"/>
    <property type="match status" value="1"/>
</dbReference>
<evidence type="ECO:0000256" key="4">
    <source>
        <dbReference type="ARBA" id="ARBA00023125"/>
    </source>
</evidence>
<evidence type="ECO:0000256" key="5">
    <source>
        <dbReference type="ARBA" id="ARBA00023172"/>
    </source>
</evidence>
<evidence type="ECO:0000313" key="13">
    <source>
        <dbReference type="EMBL" id="EKB31172.1"/>
    </source>
</evidence>
<dbReference type="PANTHER" id="PTHR33217">
    <property type="entry name" value="TRANSPOSASE FOR INSERTION SEQUENCE ELEMENT IS1081"/>
    <property type="match status" value="1"/>
</dbReference>
<dbReference type="PATRIC" id="fig|742823.3.peg.1243"/>
<dbReference type="GO" id="GO:0006313">
    <property type="term" value="P:DNA transposition"/>
    <property type="evidence" value="ECO:0007669"/>
    <property type="project" value="UniProtKB-UniRule"/>
</dbReference>
<evidence type="ECO:0000313" key="9">
    <source>
        <dbReference type="EMBL" id="EKB30888.1"/>
    </source>
</evidence>
<dbReference type="OrthoDB" id="165209at2"/>
<evidence type="ECO:0000313" key="12">
    <source>
        <dbReference type="EMBL" id="EKB31148.1"/>
    </source>
</evidence>
<proteinExistence type="inferred from homology"/>
<evidence type="ECO:0000256" key="3">
    <source>
        <dbReference type="ARBA" id="ARBA00022578"/>
    </source>
</evidence>
<evidence type="ECO:0000256" key="6">
    <source>
        <dbReference type="RuleBase" id="RU365089"/>
    </source>
</evidence>
<keyword evidence="3 6" id="KW-0815">Transposition</keyword>
<dbReference type="EMBL" id="ADMG01000031">
    <property type="protein sequence ID" value="EKB31148.1"/>
    <property type="molecule type" value="Genomic_DNA"/>
</dbReference>
<evidence type="ECO:0000313" key="11">
    <source>
        <dbReference type="EMBL" id="EKB31016.1"/>
    </source>
</evidence>
<dbReference type="Proteomes" id="UP000005835">
    <property type="component" value="Unassembled WGS sequence"/>
</dbReference>
<dbReference type="HOGENOM" id="CLU_036805_2_2_4"/>
<evidence type="ECO:0000313" key="16">
    <source>
        <dbReference type="Proteomes" id="UP000005835"/>
    </source>
</evidence>
<dbReference type="GO" id="GO:0004803">
    <property type="term" value="F:transposase activity"/>
    <property type="evidence" value="ECO:0007669"/>
    <property type="project" value="UniProtKB-UniRule"/>
</dbReference>
<evidence type="ECO:0000256" key="2">
    <source>
        <dbReference type="ARBA" id="ARBA00010961"/>
    </source>
</evidence>
<keyword evidence="16" id="KW-1185">Reference proteome</keyword>
<dbReference type="AlphaFoldDB" id="K1JWY3"/>